<gene>
    <name evidence="1" type="ORF">PSON_ATCC_30995.1.T0590252</name>
</gene>
<protein>
    <submittedName>
        <fullName evidence="1">Uncharacterized protein</fullName>
    </submittedName>
</protein>
<sequence>MDLNSNIEFPSNLTSDGLIQLKREQVRNSQRKEDIQNKLLQKRQQYIYQYEQLYLKQQELKKEELALVFNKSIEEVNDHFYLNEISAALEIMVNLESKLENLIDIPEQFCVSSFTNLLNQLAPQLLANTQLEYFLLTLSFDSINIILFPQEQSIMNEYQSKTLELLKKEKHRHSQHFLIKLYQNNSDWFQAVLFQEYQQISKQLFELLLKNIDNDIVWLILFQLKFVPYDNQIFSTVLKNYQKKNAFLLIRKTLCQEEYQQKYIQSNIFFIFTQALQSTENKQYYLNEIIDCILSICCLKFELFEIVITSGLALVISAQPVDLFTVEGIQNLQRIVYWMCSGKSELLSQHIKTGVWFQTIFLILLKQQLNHIVQINTLEILKQQFKSDLGCYFKEFFRITYSVPDNIKMLIEKYL</sequence>
<name>A0A8S1NTJ1_9CILI</name>
<proteinExistence type="predicted"/>
<dbReference type="AlphaFoldDB" id="A0A8S1NTJ1"/>
<reference evidence="1" key="1">
    <citation type="submission" date="2021-01" db="EMBL/GenBank/DDBJ databases">
        <authorList>
            <consortium name="Genoscope - CEA"/>
            <person name="William W."/>
        </authorList>
    </citation>
    <scope>NUCLEOTIDE SEQUENCE</scope>
</reference>
<comment type="caution">
    <text evidence="1">The sequence shown here is derived from an EMBL/GenBank/DDBJ whole genome shotgun (WGS) entry which is preliminary data.</text>
</comment>
<dbReference type="Proteomes" id="UP000692954">
    <property type="component" value="Unassembled WGS sequence"/>
</dbReference>
<dbReference type="EMBL" id="CAJJDN010000059">
    <property type="protein sequence ID" value="CAD8092793.1"/>
    <property type="molecule type" value="Genomic_DNA"/>
</dbReference>
<evidence type="ECO:0000313" key="1">
    <source>
        <dbReference type="EMBL" id="CAD8092793.1"/>
    </source>
</evidence>
<evidence type="ECO:0000313" key="2">
    <source>
        <dbReference type="Proteomes" id="UP000692954"/>
    </source>
</evidence>
<accession>A0A8S1NTJ1</accession>
<organism evidence="1 2">
    <name type="scientific">Paramecium sonneborni</name>
    <dbReference type="NCBI Taxonomy" id="65129"/>
    <lineage>
        <taxon>Eukaryota</taxon>
        <taxon>Sar</taxon>
        <taxon>Alveolata</taxon>
        <taxon>Ciliophora</taxon>
        <taxon>Intramacronucleata</taxon>
        <taxon>Oligohymenophorea</taxon>
        <taxon>Peniculida</taxon>
        <taxon>Parameciidae</taxon>
        <taxon>Paramecium</taxon>
    </lineage>
</organism>
<dbReference type="OrthoDB" id="297002at2759"/>
<keyword evidence="2" id="KW-1185">Reference proteome</keyword>